<reference evidence="1" key="1">
    <citation type="submission" date="2021-09" db="EMBL/GenBank/DDBJ databases">
        <authorList>
            <consortium name="AG Swart"/>
            <person name="Singh M."/>
            <person name="Singh A."/>
            <person name="Seah K."/>
            <person name="Emmerich C."/>
        </authorList>
    </citation>
    <scope>NUCLEOTIDE SEQUENCE</scope>
    <source>
        <strain evidence="1">ATCC30299</strain>
    </source>
</reference>
<evidence type="ECO:0000313" key="2">
    <source>
        <dbReference type="Proteomes" id="UP001162131"/>
    </source>
</evidence>
<organism evidence="1 2">
    <name type="scientific">Blepharisma stoltei</name>
    <dbReference type="NCBI Taxonomy" id="1481888"/>
    <lineage>
        <taxon>Eukaryota</taxon>
        <taxon>Sar</taxon>
        <taxon>Alveolata</taxon>
        <taxon>Ciliophora</taxon>
        <taxon>Postciliodesmatophora</taxon>
        <taxon>Heterotrichea</taxon>
        <taxon>Heterotrichida</taxon>
        <taxon>Blepharismidae</taxon>
        <taxon>Blepharisma</taxon>
    </lineage>
</organism>
<dbReference type="EMBL" id="CAJZBQ010000011">
    <property type="protein sequence ID" value="CAG9313998.1"/>
    <property type="molecule type" value="Genomic_DNA"/>
</dbReference>
<accession>A0AAU9IIT6</accession>
<dbReference type="Proteomes" id="UP001162131">
    <property type="component" value="Unassembled WGS sequence"/>
</dbReference>
<name>A0AAU9IIT6_9CILI</name>
<evidence type="ECO:0000313" key="1">
    <source>
        <dbReference type="EMBL" id="CAG9313998.1"/>
    </source>
</evidence>
<gene>
    <name evidence="1" type="ORF">BSTOLATCC_MIC9799</name>
</gene>
<dbReference type="AlphaFoldDB" id="A0AAU9IIT6"/>
<sequence>MGWQAHLSGLGRIHPNTSNLCKVPHSVPPKELRAQPGDILQLWSTCSGSADHSFYRLSKPFLVYLNYFNKVISWYICQKLLLTFYIIRKKKFVRLFI</sequence>
<proteinExistence type="predicted"/>
<keyword evidence="2" id="KW-1185">Reference proteome</keyword>
<comment type="caution">
    <text evidence="1">The sequence shown here is derived from an EMBL/GenBank/DDBJ whole genome shotgun (WGS) entry which is preliminary data.</text>
</comment>
<protein>
    <submittedName>
        <fullName evidence="1">Uncharacterized protein</fullName>
    </submittedName>
</protein>